<sequence>MEEQQIEPIKPFFGPPMSPEIFANKWYEKFCNLLNRHYLRPMQQAERNPVWMCELATLGVVHIRQFFSEALELSLKHKDYPSKGGPAISENQLPPWPLRTADDLLKSMRENPVEQAQFVTFRVDNWRE</sequence>
<comment type="caution">
    <text evidence="1">The sequence shown here is derived from an EMBL/GenBank/DDBJ whole genome shotgun (WGS) entry which is preliminary data.</text>
</comment>
<keyword evidence="2" id="KW-1185">Reference proteome</keyword>
<reference evidence="1 2" key="1">
    <citation type="journal article" date="2023" name="G3 (Bethesda)">
        <title>A chromosome-level genome assembly of Zasmidium syzygii isolated from banana leaves.</title>
        <authorList>
            <person name="van Westerhoven A.C."/>
            <person name="Mehrabi R."/>
            <person name="Talebi R."/>
            <person name="Steentjes M.B.F."/>
            <person name="Corcolon B."/>
            <person name="Chong P.A."/>
            <person name="Kema G.H.J."/>
            <person name="Seidl M.F."/>
        </authorList>
    </citation>
    <scope>NUCLEOTIDE SEQUENCE [LARGE SCALE GENOMIC DNA]</scope>
    <source>
        <strain evidence="1 2">P124</strain>
    </source>
</reference>
<evidence type="ECO:0000313" key="2">
    <source>
        <dbReference type="Proteomes" id="UP001305779"/>
    </source>
</evidence>
<dbReference type="Proteomes" id="UP001305779">
    <property type="component" value="Unassembled WGS sequence"/>
</dbReference>
<gene>
    <name evidence="1" type="ORF">PRZ48_013555</name>
</gene>
<organism evidence="1 2">
    <name type="scientific">Zasmidium cellare</name>
    <name type="common">Wine cellar mold</name>
    <name type="synonym">Racodium cellare</name>
    <dbReference type="NCBI Taxonomy" id="395010"/>
    <lineage>
        <taxon>Eukaryota</taxon>
        <taxon>Fungi</taxon>
        <taxon>Dikarya</taxon>
        <taxon>Ascomycota</taxon>
        <taxon>Pezizomycotina</taxon>
        <taxon>Dothideomycetes</taxon>
        <taxon>Dothideomycetidae</taxon>
        <taxon>Mycosphaerellales</taxon>
        <taxon>Mycosphaerellaceae</taxon>
        <taxon>Zasmidium</taxon>
    </lineage>
</organism>
<accession>A0ABR0E1C8</accession>
<name>A0ABR0E1C8_ZASCE</name>
<proteinExistence type="predicted"/>
<evidence type="ECO:0000313" key="1">
    <source>
        <dbReference type="EMBL" id="KAK4495226.1"/>
    </source>
</evidence>
<dbReference type="EMBL" id="JAXOVC010000012">
    <property type="protein sequence ID" value="KAK4495226.1"/>
    <property type="molecule type" value="Genomic_DNA"/>
</dbReference>
<protein>
    <submittedName>
        <fullName evidence="1">Uncharacterized protein</fullName>
    </submittedName>
</protein>